<protein>
    <submittedName>
        <fullName evidence="1">Uncharacterized protein</fullName>
    </submittedName>
</protein>
<dbReference type="AlphaFoldDB" id="A0A1E5BB13"/>
<sequence length="83" mass="9694">MNPSDIIVPIELQVQSIEEAHRIDEPQLDDSVEGLQALSYKLRDAYRSERERLEVTEVELNRSRIFMVDKNGNMRIVPLMSEH</sequence>
<gene>
    <name evidence="1" type="ORF">A1QO_13305</name>
</gene>
<dbReference type="eggNOG" id="ENOG5031NUS">
    <property type="taxonomic scope" value="Bacteria"/>
</dbReference>
<evidence type="ECO:0000313" key="2">
    <source>
        <dbReference type="Proteomes" id="UP000094741"/>
    </source>
</evidence>
<name>A0A1E5BB13_9VIBR</name>
<accession>A0A1E5BB13</accession>
<dbReference type="STRING" id="1187848.A1QO_13305"/>
<dbReference type="OrthoDB" id="5899365at2"/>
<organism evidence="1 2">
    <name type="scientific">Vibrio genomosp. F10 str. ZF-129</name>
    <dbReference type="NCBI Taxonomy" id="1187848"/>
    <lineage>
        <taxon>Bacteria</taxon>
        <taxon>Pseudomonadati</taxon>
        <taxon>Pseudomonadota</taxon>
        <taxon>Gammaproteobacteria</taxon>
        <taxon>Vibrionales</taxon>
        <taxon>Vibrionaceae</taxon>
        <taxon>Vibrio</taxon>
    </lineage>
</organism>
<comment type="caution">
    <text evidence="1">The sequence shown here is derived from an EMBL/GenBank/DDBJ whole genome shotgun (WGS) entry which is preliminary data.</text>
</comment>
<evidence type="ECO:0000313" key="1">
    <source>
        <dbReference type="EMBL" id="OEE31295.1"/>
    </source>
</evidence>
<dbReference type="EMBL" id="AJYQ02000127">
    <property type="protein sequence ID" value="OEE31295.1"/>
    <property type="molecule type" value="Genomic_DNA"/>
</dbReference>
<reference evidence="1 2" key="1">
    <citation type="journal article" date="2012" name="Science">
        <title>Ecological populations of bacteria act as socially cohesive units of antibiotic production and resistance.</title>
        <authorList>
            <person name="Cordero O.X."/>
            <person name="Wildschutte H."/>
            <person name="Kirkup B."/>
            <person name="Proehl S."/>
            <person name="Ngo L."/>
            <person name="Hussain F."/>
            <person name="Le Roux F."/>
            <person name="Mincer T."/>
            <person name="Polz M.F."/>
        </authorList>
    </citation>
    <scope>NUCLEOTIDE SEQUENCE [LARGE SCALE GENOMIC DNA]</scope>
    <source>
        <strain evidence="1 2">ZF-129</strain>
    </source>
</reference>
<dbReference type="RefSeq" id="WP_017041396.1">
    <property type="nucleotide sequence ID" value="NZ_AJYQ02000127.1"/>
</dbReference>
<dbReference type="Proteomes" id="UP000094741">
    <property type="component" value="Unassembled WGS sequence"/>
</dbReference>
<proteinExistence type="predicted"/>